<evidence type="ECO:0008006" key="3">
    <source>
        <dbReference type="Google" id="ProtNLM"/>
    </source>
</evidence>
<protein>
    <recommendedName>
        <fullName evidence="3">Reverse transcriptase zinc-binding domain-containing protein</fullName>
    </recommendedName>
</protein>
<evidence type="ECO:0000313" key="2">
    <source>
        <dbReference type="Proteomes" id="UP000828251"/>
    </source>
</evidence>
<comment type="caution">
    <text evidence="1">The sequence shown here is derived from an EMBL/GenBank/DDBJ whole genome shotgun (WGS) entry which is preliminary data.</text>
</comment>
<sequence>MLGHFISTTSTGCIDETLRVCDLITFDGSWNWQQLETLLPRPVLDCIAVVLPPSQDASFDKIIWQWSIAGRFTSSRTYKQFVGRRNMSLLMARWFGKSVHHKEERVKRGMTDDAHYVICGENVETTIHVVRDCKFAAMVWRVVETSSNSTNMILTYRAWTLRLNNYKCKDCLMYNTFL</sequence>
<keyword evidence="2" id="KW-1185">Reference proteome</keyword>
<gene>
    <name evidence="1" type="ORF">J1N35_032171</name>
</gene>
<reference evidence="1 2" key="1">
    <citation type="journal article" date="2021" name="Plant Biotechnol. J.">
        <title>Multi-omics assisted identification of the key and species-specific regulatory components of drought-tolerant mechanisms in Gossypium stocksii.</title>
        <authorList>
            <person name="Yu D."/>
            <person name="Ke L."/>
            <person name="Zhang D."/>
            <person name="Wu Y."/>
            <person name="Sun Y."/>
            <person name="Mei J."/>
            <person name="Sun J."/>
            <person name="Sun Y."/>
        </authorList>
    </citation>
    <scope>NUCLEOTIDE SEQUENCE [LARGE SCALE GENOMIC DNA]</scope>
    <source>
        <strain evidence="2">cv. E1</strain>
        <tissue evidence="1">Leaf</tissue>
    </source>
</reference>
<dbReference type="OrthoDB" id="1938822at2759"/>
<organism evidence="1 2">
    <name type="scientific">Gossypium stocksii</name>
    <dbReference type="NCBI Taxonomy" id="47602"/>
    <lineage>
        <taxon>Eukaryota</taxon>
        <taxon>Viridiplantae</taxon>
        <taxon>Streptophyta</taxon>
        <taxon>Embryophyta</taxon>
        <taxon>Tracheophyta</taxon>
        <taxon>Spermatophyta</taxon>
        <taxon>Magnoliopsida</taxon>
        <taxon>eudicotyledons</taxon>
        <taxon>Gunneridae</taxon>
        <taxon>Pentapetalae</taxon>
        <taxon>rosids</taxon>
        <taxon>malvids</taxon>
        <taxon>Malvales</taxon>
        <taxon>Malvaceae</taxon>
        <taxon>Malvoideae</taxon>
        <taxon>Gossypium</taxon>
    </lineage>
</organism>
<dbReference type="AlphaFoldDB" id="A0A9D3V3X8"/>
<accession>A0A9D3V3X8</accession>
<evidence type="ECO:0000313" key="1">
    <source>
        <dbReference type="EMBL" id="KAH1067184.1"/>
    </source>
</evidence>
<dbReference type="Proteomes" id="UP000828251">
    <property type="component" value="Unassembled WGS sequence"/>
</dbReference>
<proteinExistence type="predicted"/>
<dbReference type="EMBL" id="JAIQCV010000009">
    <property type="protein sequence ID" value="KAH1067184.1"/>
    <property type="molecule type" value="Genomic_DNA"/>
</dbReference>
<name>A0A9D3V3X8_9ROSI</name>